<evidence type="ECO:0000256" key="1">
    <source>
        <dbReference type="ARBA" id="ARBA00004570"/>
    </source>
</evidence>
<accession>A0ABR4LD80</accession>
<dbReference type="InterPro" id="IPR015943">
    <property type="entry name" value="WD40/YVTN_repeat-like_dom_sf"/>
</dbReference>
<evidence type="ECO:0000256" key="5">
    <source>
        <dbReference type="ARBA" id="ARBA00039789"/>
    </source>
</evidence>
<dbReference type="SUPFAM" id="SSF50998">
    <property type="entry name" value="Quinoprotein alcohol dehydrogenase-like"/>
    <property type="match status" value="1"/>
</dbReference>
<feature type="repeat" description="WD" evidence="7">
    <location>
        <begin position="1243"/>
        <end position="1275"/>
    </location>
</feature>
<feature type="repeat" description="WD" evidence="7">
    <location>
        <begin position="940"/>
        <end position="981"/>
    </location>
</feature>
<dbReference type="EMBL" id="JBFXLQ010000067">
    <property type="protein sequence ID" value="KAL2862490.1"/>
    <property type="molecule type" value="Genomic_DNA"/>
</dbReference>
<feature type="repeat" description="WD" evidence="7">
    <location>
        <begin position="1524"/>
        <end position="1564"/>
    </location>
</feature>
<comment type="similarity">
    <text evidence="4">Belongs to the WD repeat MDV1/CAF4 family.</text>
</comment>
<dbReference type="PANTHER" id="PTHR22847:SF637">
    <property type="entry name" value="WD REPEAT DOMAIN 5B"/>
    <property type="match status" value="1"/>
</dbReference>
<dbReference type="Pfam" id="PF24883">
    <property type="entry name" value="NPHP3_N"/>
    <property type="match status" value="1"/>
</dbReference>
<dbReference type="InterPro" id="IPR007111">
    <property type="entry name" value="NACHT_NTPase"/>
</dbReference>
<feature type="repeat" description="WD" evidence="7">
    <location>
        <begin position="1107"/>
        <end position="1148"/>
    </location>
</feature>
<gene>
    <name evidence="9" type="ORF">BJX67DRAFT_385629</name>
</gene>
<feature type="domain" description="NACHT" evidence="8">
    <location>
        <begin position="406"/>
        <end position="554"/>
    </location>
</feature>
<dbReference type="InterPro" id="IPR018391">
    <property type="entry name" value="PQQ_b-propeller_rpt"/>
</dbReference>
<proteinExistence type="inferred from homology"/>
<feature type="repeat" description="WD" evidence="7">
    <location>
        <begin position="1359"/>
        <end position="1400"/>
    </location>
</feature>
<evidence type="ECO:0000256" key="3">
    <source>
        <dbReference type="ARBA" id="ARBA00022737"/>
    </source>
</evidence>
<feature type="repeat" description="WD" evidence="7">
    <location>
        <begin position="1317"/>
        <end position="1358"/>
    </location>
</feature>
<keyword evidence="2 7" id="KW-0853">WD repeat</keyword>
<comment type="function">
    <text evidence="6">Involved in mitochondrial fission. Acts as an adapter protein required to form mitochondrial fission complexes. Formation of these complexes is required to promote constriction and fission of the mitochondrial compartment at a late step in mitochondrial division.</text>
</comment>
<dbReference type="PROSITE" id="PS50294">
    <property type="entry name" value="WD_REPEATS_REGION"/>
    <property type="match status" value="9"/>
</dbReference>
<feature type="repeat" description="WD" evidence="7">
    <location>
        <begin position="982"/>
        <end position="1023"/>
    </location>
</feature>
<dbReference type="PRINTS" id="PR00320">
    <property type="entry name" value="GPROTEINBRPT"/>
</dbReference>
<evidence type="ECO:0000259" key="8">
    <source>
        <dbReference type="PROSITE" id="PS50837"/>
    </source>
</evidence>
<dbReference type="InterPro" id="IPR036322">
    <property type="entry name" value="WD40_repeat_dom_sf"/>
</dbReference>
<dbReference type="SMART" id="SM00320">
    <property type="entry name" value="WD40"/>
    <property type="match status" value="19"/>
</dbReference>
<protein>
    <recommendedName>
        <fullName evidence="5">Mitochondrial division protein 1</fullName>
    </recommendedName>
</protein>
<dbReference type="SUPFAM" id="SSF52540">
    <property type="entry name" value="P-loop containing nucleoside triphosphate hydrolases"/>
    <property type="match status" value="1"/>
</dbReference>
<dbReference type="InterPro" id="IPR056884">
    <property type="entry name" value="NPHP3-like_N"/>
</dbReference>
<dbReference type="Pfam" id="PF00400">
    <property type="entry name" value="WD40"/>
    <property type="match status" value="18"/>
</dbReference>
<dbReference type="PROSITE" id="PS50837">
    <property type="entry name" value="NACHT"/>
    <property type="match status" value="1"/>
</dbReference>
<feature type="repeat" description="WD" evidence="7">
    <location>
        <begin position="1478"/>
        <end position="1519"/>
    </location>
</feature>
<reference evidence="9 10" key="1">
    <citation type="submission" date="2024-07" db="EMBL/GenBank/DDBJ databases">
        <title>Section-level genome sequencing and comparative genomics of Aspergillus sections Usti and Cavernicolus.</title>
        <authorList>
            <consortium name="Lawrence Berkeley National Laboratory"/>
            <person name="Nybo J.L."/>
            <person name="Vesth T.C."/>
            <person name="Theobald S."/>
            <person name="Frisvad J.C."/>
            <person name="Larsen T.O."/>
            <person name="Kjaerboelling I."/>
            <person name="Rothschild-Mancinelli K."/>
            <person name="Lyhne E.K."/>
            <person name="Kogle M.E."/>
            <person name="Barry K."/>
            <person name="Clum A."/>
            <person name="Na H."/>
            <person name="Ledsgaard L."/>
            <person name="Lin J."/>
            <person name="Lipzen A."/>
            <person name="Kuo A."/>
            <person name="Riley R."/>
            <person name="Mondo S."/>
            <person name="Labutti K."/>
            <person name="Haridas S."/>
            <person name="Pangalinan J."/>
            <person name="Salamov A.A."/>
            <person name="Simmons B.A."/>
            <person name="Magnuson J.K."/>
            <person name="Chen J."/>
            <person name="Drula E."/>
            <person name="Henrissat B."/>
            <person name="Wiebenga A."/>
            <person name="Lubbers R.J."/>
            <person name="Gomes A.C."/>
            <person name="Macurrencykelacurrency M.R."/>
            <person name="Stajich J."/>
            <person name="Grigoriev I.V."/>
            <person name="Mortensen U.H."/>
            <person name="De Vries R.P."/>
            <person name="Baker S.E."/>
            <person name="Andersen M.R."/>
        </authorList>
    </citation>
    <scope>NUCLEOTIDE SEQUENCE [LARGE SCALE GENOMIC DNA]</scope>
    <source>
        <strain evidence="9 10">CBS 449.75</strain>
    </source>
</reference>
<feature type="repeat" description="WD" evidence="7">
    <location>
        <begin position="1065"/>
        <end position="1106"/>
    </location>
</feature>
<dbReference type="SUPFAM" id="SSF53167">
    <property type="entry name" value="Purine and uridine phosphorylases"/>
    <property type="match status" value="1"/>
</dbReference>
<dbReference type="Proteomes" id="UP001610432">
    <property type="component" value="Unassembled WGS sequence"/>
</dbReference>
<dbReference type="Gene3D" id="3.40.50.1580">
    <property type="entry name" value="Nucleoside phosphorylase domain"/>
    <property type="match status" value="1"/>
</dbReference>
<dbReference type="Gene3D" id="2.130.10.10">
    <property type="entry name" value="YVTN repeat-like/Quinoprotein amine dehydrogenase"/>
    <property type="match status" value="7"/>
</dbReference>
<evidence type="ECO:0000256" key="7">
    <source>
        <dbReference type="PROSITE-ProRule" id="PRU00221"/>
    </source>
</evidence>
<sequence>MSDSDLTNDSYTVGWICALKDELAVSQAMLDQVHPALPRVGNDTNAYTLGRISQHNIVIACLPAGTTGTNAAAMVAVNLLRSFPKIRFGLMVGVGGGAPGDPSDDPYENLHLGDVVVSKPDGAYGGVVQYDFGKAVENGEFIRTGALNQPPTILMTAVQNLQAQHERKENAIRRYISRMLVSYPRMARRFQHPGSEHDQLFLADYNHNDSGKDCSACDKGHLLPREPRDTHDPVVHYGLIGSANQVMRSGTTREKLRKEIDILCFEMEAAGLMNDFPCLVIRGICDYSDTHKNKRWQPYAAATAAAYAKELLEIIPATDVTSMKEAAKIVDLVQEGFETTHKKLDSLIDGRDESKYNECLRALRVTDPRLDKKRIEDSEDHLLKDSYAWILNDRAFLSWRDNHDTRLLWIKGDPGKGKTMMMIGLVNELSKHLEKRSGSGILSYFFCQSTDARLNNAGSVLRGLIYLLVDQQKTLLQYLQKAYDTEGDQLFQGPNAIYALEPILFDMLDGLSTRVYLMVDGLDECDSDLSRLLDLITRNVSKPESKVKWLVTSRYRHDIENWLQPNGHCQKINLELNSTHISRAVNTFIDNKVSELARRMRYDDNLQREVQNHLYKNAEGTFLWVALVCKRLQTVPRVKIKLELPKVLEEFPPRLEQLYERMMDQILNGEVAESCTRILSAVTLTYRPLHLKELVTAAGLPPELLYDLLLVRELVNLCGSFVTVREETIYFVHQSAKDYFSTGKGTSIFPTGKEEGHVVITRRSLEVMSNTLQRNIGGLKTPGALPSEVTINRQDNLMHIKYACCFWVNHLSRVGHNQHHRIGLFDGGNVHIFLQEHLLHWLEALSLMGEMSKGVLMLADLHSMLIADRTPNLYAFTHDAKRFVLYHRPIIEEAPLQLYCSALVFAPQRSLVRKQFENEIPTWIKMVSVEHEWSSLLQTLEGHERTVSDVEFSPDGKMVASSSLDKTVRLWDAATGKALYTFKGHAEHINAIAFSPNSKVVASASRDMTVLLCYAETGEVLQTLEHHQNVWDVAFSPDGNLVATTSTKCIASFWNMATGKTVQILDGHKGRIVAIVFSPDNKVVATASWDKTVKLWNIATGELLQTLKGHTHWVCDIAFSLDSKMIASASYDNTVRLWDAATGKGLQIFKDPGAFVYAVAFLPGCNMVVSASNKRVQVWNIATGETVQTLEYHAEITAVGFSPDCKVVALMTLGDMTVSLWDVETGAALQTLRTLGDDFSPQSIAFTPDSKAVASVGFDGTVQLWDAATGRTLQTLKGTSQGAWDIAFSPDGKVIVSASRDKRLWDTATGEVLEITPEGDISQAHSVAFSPDSKMVAMGSYKDTVQLWNTATGEPLQTLEGYLAQVRSVAFSPDGKILASVSDDATIQFWDTEKVSALRELKGHTRSVSAVAFSSDGKVASASHDGTVKLWKATGELLQTLKGHTDVAFSPDGKMVASASTDGTVLWDTATGEVLQIFKGPGTGVIAIAFSPSGNVVASASNDNIVRLWSVAGNAATGQALQTPEHHTDSVQDIVFSPDGKVVASQSDNEIILWDAATGTALQTLKSRTTLGYTLAFSPDSKMIASATSSDEEKMIWLWDAATGETLQTLEFHASEVCAIAFSPDSQVLASTFVYETILWDTATGEILQMLEGIDAVVFSPDGQALASATQDGTVLWDIVTGEALQVIGGHSYWKLGEAPVAFSPNGEVLASRSGFDAVLWDVATGDILQRLKGHKDLLHAIAFSPDGTMVATASHDRAVWLWDTATGAALQTIENCDVKTLAFSTEGPARAS</sequence>
<dbReference type="RefSeq" id="XP_070881469.1">
    <property type="nucleotide sequence ID" value="XM_071033905.1"/>
</dbReference>
<dbReference type="PROSITE" id="PS50082">
    <property type="entry name" value="WD_REPEATS_2"/>
    <property type="match status" value="12"/>
</dbReference>
<organism evidence="9 10">
    <name type="scientific">Aspergillus lucknowensis</name>
    <dbReference type="NCBI Taxonomy" id="176173"/>
    <lineage>
        <taxon>Eukaryota</taxon>
        <taxon>Fungi</taxon>
        <taxon>Dikarya</taxon>
        <taxon>Ascomycota</taxon>
        <taxon>Pezizomycotina</taxon>
        <taxon>Eurotiomycetes</taxon>
        <taxon>Eurotiomycetidae</taxon>
        <taxon>Eurotiales</taxon>
        <taxon>Aspergillaceae</taxon>
        <taxon>Aspergillus</taxon>
        <taxon>Aspergillus subgen. Nidulantes</taxon>
    </lineage>
</organism>
<keyword evidence="3" id="KW-0677">Repeat</keyword>
<evidence type="ECO:0000256" key="4">
    <source>
        <dbReference type="ARBA" id="ARBA00038415"/>
    </source>
</evidence>
<feature type="repeat" description="WD" evidence="7">
    <location>
        <begin position="1401"/>
        <end position="1432"/>
    </location>
</feature>
<dbReference type="GeneID" id="98148977"/>
<dbReference type="InterPro" id="IPR019775">
    <property type="entry name" value="WD40_repeat_CS"/>
</dbReference>
<evidence type="ECO:0000256" key="2">
    <source>
        <dbReference type="ARBA" id="ARBA00022574"/>
    </source>
</evidence>
<dbReference type="PANTHER" id="PTHR22847">
    <property type="entry name" value="WD40 REPEAT PROTEIN"/>
    <property type="match status" value="1"/>
</dbReference>
<dbReference type="InterPro" id="IPR020472">
    <property type="entry name" value="WD40_PAC1"/>
</dbReference>
<keyword evidence="10" id="KW-1185">Reference proteome</keyword>
<evidence type="ECO:0000313" key="9">
    <source>
        <dbReference type="EMBL" id="KAL2862490.1"/>
    </source>
</evidence>
<feature type="repeat" description="WD" evidence="7">
    <location>
        <begin position="1732"/>
        <end position="1773"/>
    </location>
</feature>
<evidence type="ECO:0000256" key="6">
    <source>
        <dbReference type="ARBA" id="ARBA00043913"/>
    </source>
</evidence>
<name>A0ABR4LD80_9EURO</name>
<feature type="repeat" description="WD" evidence="7">
    <location>
        <begin position="1023"/>
        <end position="1064"/>
    </location>
</feature>
<dbReference type="PROSITE" id="PS00678">
    <property type="entry name" value="WD_REPEATS_1"/>
    <property type="match status" value="7"/>
</dbReference>
<dbReference type="Gene3D" id="3.40.50.300">
    <property type="entry name" value="P-loop containing nucleotide triphosphate hydrolases"/>
    <property type="match status" value="1"/>
</dbReference>
<dbReference type="InterPro" id="IPR011047">
    <property type="entry name" value="Quinoprotein_ADH-like_sf"/>
</dbReference>
<dbReference type="CDD" id="cd00200">
    <property type="entry name" value="WD40"/>
    <property type="match status" value="3"/>
</dbReference>
<dbReference type="InterPro" id="IPR001680">
    <property type="entry name" value="WD40_rpt"/>
</dbReference>
<dbReference type="SMART" id="SM00564">
    <property type="entry name" value="PQQ"/>
    <property type="match status" value="7"/>
</dbReference>
<dbReference type="InterPro" id="IPR027417">
    <property type="entry name" value="P-loop_NTPase"/>
</dbReference>
<dbReference type="InterPro" id="IPR035994">
    <property type="entry name" value="Nucleoside_phosphorylase_sf"/>
</dbReference>
<dbReference type="SUPFAM" id="SSF50978">
    <property type="entry name" value="WD40 repeat-like"/>
    <property type="match status" value="2"/>
</dbReference>
<evidence type="ECO:0000313" key="10">
    <source>
        <dbReference type="Proteomes" id="UP001610432"/>
    </source>
</evidence>
<comment type="subcellular location">
    <subcellularLocation>
        <location evidence="1">Mitochondrion outer membrane</location>
        <topology evidence="1">Peripheral membrane protein</topology>
        <orientation evidence="1">Cytoplasmic side</orientation>
    </subcellularLocation>
</comment>
<comment type="caution">
    <text evidence="9">The sequence shown here is derived from an EMBL/GenBank/DDBJ whole genome shotgun (WGS) entry which is preliminary data.</text>
</comment>